<evidence type="ECO:0000256" key="1">
    <source>
        <dbReference type="SAM" id="MobiDB-lite"/>
    </source>
</evidence>
<dbReference type="AlphaFoldDB" id="A0A1H4ICA3"/>
<accession>A0A1H4ICA3</accession>
<dbReference type="Proteomes" id="UP000182375">
    <property type="component" value="Unassembled WGS sequence"/>
</dbReference>
<dbReference type="STRING" id="67331.SAMN04490357_0198"/>
<feature type="region of interest" description="Disordered" evidence="1">
    <location>
        <begin position="1"/>
        <end position="34"/>
    </location>
</feature>
<dbReference type="EMBL" id="FNTD01000003">
    <property type="protein sequence ID" value="SEB31709.1"/>
    <property type="molecule type" value="Genomic_DNA"/>
</dbReference>
<evidence type="ECO:0000313" key="2">
    <source>
        <dbReference type="EMBL" id="SEB31709.1"/>
    </source>
</evidence>
<sequence length="34" mass="4023">MRDRVPALALDDKERDELSRKVREVNGQSEKRPK</sequence>
<protein>
    <submittedName>
        <fullName evidence="2">Uncharacterized protein</fullName>
    </submittedName>
</protein>
<proteinExistence type="predicted"/>
<evidence type="ECO:0000313" key="3">
    <source>
        <dbReference type="Proteomes" id="UP000182375"/>
    </source>
</evidence>
<name>A0A1H4ICA3_9ACTN</name>
<reference evidence="2 3" key="1">
    <citation type="submission" date="2016-10" db="EMBL/GenBank/DDBJ databases">
        <authorList>
            <person name="de Groot N.N."/>
        </authorList>
    </citation>
    <scope>NUCLEOTIDE SEQUENCE [LARGE SCALE GENOMIC DNA]</scope>
    <source>
        <strain evidence="2 3">DSM 40306</strain>
    </source>
</reference>
<gene>
    <name evidence="2" type="ORF">SAMN04490357_0198</name>
</gene>
<organism evidence="2 3">
    <name type="scientific">Streptomyces misionensis</name>
    <dbReference type="NCBI Taxonomy" id="67331"/>
    <lineage>
        <taxon>Bacteria</taxon>
        <taxon>Bacillati</taxon>
        <taxon>Actinomycetota</taxon>
        <taxon>Actinomycetes</taxon>
        <taxon>Kitasatosporales</taxon>
        <taxon>Streptomycetaceae</taxon>
        <taxon>Streptomyces</taxon>
    </lineage>
</organism>